<dbReference type="Gene3D" id="3.90.1200.10">
    <property type="match status" value="1"/>
</dbReference>
<dbReference type="InterPro" id="IPR050249">
    <property type="entry name" value="Pseudomonas-type_ThrB"/>
</dbReference>
<protein>
    <recommendedName>
        <fullName evidence="2">Aminoglycoside phosphotransferase domain-containing protein</fullName>
    </recommendedName>
</protein>
<evidence type="ECO:0000259" key="2">
    <source>
        <dbReference type="Pfam" id="PF01636"/>
    </source>
</evidence>
<dbReference type="Pfam" id="PF01636">
    <property type="entry name" value="APH"/>
    <property type="match status" value="1"/>
</dbReference>
<feature type="domain" description="Aminoglycoside phosphotransferase" evidence="2">
    <location>
        <begin position="32"/>
        <end position="268"/>
    </location>
</feature>
<name>A0A150U2R2_SORCE</name>
<dbReference type="AlphaFoldDB" id="A0A150U2R2"/>
<dbReference type="Proteomes" id="UP000075502">
    <property type="component" value="Unassembled WGS sequence"/>
</dbReference>
<dbReference type="GO" id="GO:0004413">
    <property type="term" value="F:homoserine kinase activity"/>
    <property type="evidence" value="ECO:0007669"/>
    <property type="project" value="TreeGrafter"/>
</dbReference>
<comment type="caution">
    <text evidence="3">The sequence shown here is derived from an EMBL/GenBank/DDBJ whole genome shotgun (WGS) entry which is preliminary data.</text>
</comment>
<dbReference type="PANTHER" id="PTHR21064">
    <property type="entry name" value="AMINOGLYCOSIDE PHOSPHOTRANSFERASE DOMAIN-CONTAINING PROTEIN-RELATED"/>
    <property type="match status" value="1"/>
</dbReference>
<organism evidence="3 4">
    <name type="scientific">Sorangium cellulosum</name>
    <name type="common">Polyangium cellulosum</name>
    <dbReference type="NCBI Taxonomy" id="56"/>
    <lineage>
        <taxon>Bacteria</taxon>
        <taxon>Pseudomonadati</taxon>
        <taxon>Myxococcota</taxon>
        <taxon>Polyangia</taxon>
        <taxon>Polyangiales</taxon>
        <taxon>Polyangiaceae</taxon>
        <taxon>Sorangium</taxon>
    </lineage>
</organism>
<evidence type="ECO:0000313" key="3">
    <source>
        <dbReference type="EMBL" id="KYG11156.1"/>
    </source>
</evidence>
<comment type="similarity">
    <text evidence="1">Belongs to the pseudomonas-type ThrB family.</text>
</comment>
<evidence type="ECO:0000313" key="4">
    <source>
        <dbReference type="Proteomes" id="UP000075502"/>
    </source>
</evidence>
<dbReference type="EMBL" id="JEME01000119">
    <property type="protein sequence ID" value="KYG11156.1"/>
    <property type="molecule type" value="Genomic_DNA"/>
</dbReference>
<accession>A0A150U2R2</accession>
<dbReference type="GO" id="GO:0009088">
    <property type="term" value="P:threonine biosynthetic process"/>
    <property type="evidence" value="ECO:0007669"/>
    <property type="project" value="TreeGrafter"/>
</dbReference>
<dbReference type="SUPFAM" id="SSF56112">
    <property type="entry name" value="Protein kinase-like (PK-like)"/>
    <property type="match status" value="1"/>
</dbReference>
<proteinExistence type="inferred from homology"/>
<evidence type="ECO:0000256" key="1">
    <source>
        <dbReference type="ARBA" id="ARBA00038240"/>
    </source>
</evidence>
<dbReference type="PANTHER" id="PTHR21064:SF6">
    <property type="entry name" value="AMINOGLYCOSIDE PHOSPHOTRANSFERASE DOMAIN-CONTAINING PROTEIN"/>
    <property type="match status" value="1"/>
</dbReference>
<dbReference type="InterPro" id="IPR002575">
    <property type="entry name" value="Aminoglycoside_PTrfase"/>
</dbReference>
<gene>
    <name evidence="3" type="ORF">BE21_01030</name>
</gene>
<reference evidence="3 4" key="1">
    <citation type="submission" date="2014-02" db="EMBL/GenBank/DDBJ databases">
        <title>The small core and large imbalanced accessory genome model reveals a collaborative survival strategy of Sorangium cellulosum strains in nature.</title>
        <authorList>
            <person name="Han K."/>
            <person name="Peng R."/>
            <person name="Blom J."/>
            <person name="Li Y.-Z."/>
        </authorList>
    </citation>
    <scope>NUCLEOTIDE SEQUENCE [LARGE SCALE GENOMIC DNA]</scope>
    <source>
        <strain evidence="3 4">So0007-03</strain>
    </source>
</reference>
<sequence>MAVPGADVTARVEPAVLARALALYGADPASCRFLGGFESQVFEARGPGGALVLKLGDPEHRSPDAVEAECEWLEFLTARGVPSAPAIRAADGRYAALLGEPGAAVCARAYAKAPGAPLSAGDLTPGVATAWGRLLGRLHAATRAYVPPSSRRRHAWHEDGDFANARELLPEDEREPIGGRIERLVAELRALPTDPDAFGLVHTDAHFGNVLKDGDALTLIDFDDCAYEWFASDLGIVLFYAAIDPLGPGRPIELLRRFRDRFLDGYARENALSARWLAEIDRFMKLRELVLYTAIRRVGRREALDAWCRAYLERHGPRIIGDRPVWPEGG</sequence>
<dbReference type="InterPro" id="IPR011009">
    <property type="entry name" value="Kinase-like_dom_sf"/>
</dbReference>